<gene>
    <name evidence="1" type="ORF">ACFPKY_19705</name>
</gene>
<proteinExistence type="predicted"/>
<evidence type="ECO:0000313" key="1">
    <source>
        <dbReference type="EMBL" id="MFC5495343.1"/>
    </source>
</evidence>
<keyword evidence="2" id="KW-1185">Reference proteome</keyword>
<dbReference type="EMBL" id="JBHSMD010000010">
    <property type="protein sequence ID" value="MFC5495343.1"/>
    <property type="molecule type" value="Genomic_DNA"/>
</dbReference>
<dbReference type="Proteomes" id="UP001595956">
    <property type="component" value="Unassembled WGS sequence"/>
</dbReference>
<comment type="caution">
    <text evidence="1">The sequence shown here is derived from an EMBL/GenBank/DDBJ whole genome shotgun (WGS) entry which is preliminary data.</text>
</comment>
<sequence length="73" mass="8161">MPKPGTRNILYVLENGAPDEWALARDVPTGELEGGVAVYRFNDVPDELADRISDSGKPRHSWDELMKLSHDVL</sequence>
<reference evidence="2" key="1">
    <citation type="journal article" date="2019" name="Int. J. Syst. Evol. Microbiol.">
        <title>The Global Catalogue of Microorganisms (GCM) 10K type strain sequencing project: providing services to taxonomists for standard genome sequencing and annotation.</title>
        <authorList>
            <consortium name="The Broad Institute Genomics Platform"/>
            <consortium name="The Broad Institute Genome Sequencing Center for Infectious Disease"/>
            <person name="Wu L."/>
            <person name="Ma J."/>
        </authorList>
    </citation>
    <scope>NUCLEOTIDE SEQUENCE [LARGE SCALE GENOMIC DNA]</scope>
    <source>
        <strain evidence="2">KACC 13778</strain>
    </source>
</reference>
<dbReference type="RefSeq" id="WP_345181883.1">
    <property type="nucleotide sequence ID" value="NZ_BAABFQ010000009.1"/>
</dbReference>
<accession>A0ABW0N730</accession>
<evidence type="ECO:0000313" key="2">
    <source>
        <dbReference type="Proteomes" id="UP001595956"/>
    </source>
</evidence>
<organism evidence="1 2">
    <name type="scientific">Nocardioides caricicola</name>
    <dbReference type="NCBI Taxonomy" id="634770"/>
    <lineage>
        <taxon>Bacteria</taxon>
        <taxon>Bacillati</taxon>
        <taxon>Actinomycetota</taxon>
        <taxon>Actinomycetes</taxon>
        <taxon>Propionibacteriales</taxon>
        <taxon>Nocardioidaceae</taxon>
        <taxon>Nocardioides</taxon>
    </lineage>
</organism>
<protein>
    <submittedName>
        <fullName evidence="1">Uncharacterized protein</fullName>
    </submittedName>
</protein>
<name>A0ABW0N730_9ACTN</name>